<organism evidence="1 2">
    <name type="scientific">Dufourea novaeangliae</name>
    <name type="common">Sweat bee</name>
    <dbReference type="NCBI Taxonomy" id="178035"/>
    <lineage>
        <taxon>Eukaryota</taxon>
        <taxon>Metazoa</taxon>
        <taxon>Ecdysozoa</taxon>
        <taxon>Arthropoda</taxon>
        <taxon>Hexapoda</taxon>
        <taxon>Insecta</taxon>
        <taxon>Pterygota</taxon>
        <taxon>Neoptera</taxon>
        <taxon>Endopterygota</taxon>
        <taxon>Hymenoptera</taxon>
        <taxon>Apocrita</taxon>
        <taxon>Aculeata</taxon>
        <taxon>Apoidea</taxon>
        <taxon>Anthophila</taxon>
        <taxon>Halictidae</taxon>
        <taxon>Rophitinae</taxon>
        <taxon>Dufourea</taxon>
    </lineage>
</organism>
<dbReference type="Proteomes" id="UP000076502">
    <property type="component" value="Unassembled WGS sequence"/>
</dbReference>
<sequence length="71" mass="8256">MEIYVKLSENLPPLLEIYGTSTLATRRKSHKRSTDSRLVHHNIERQVYTIYLHTYPFHQIPMGTSVPACSE</sequence>
<name>A0A154P8E7_DUFNO</name>
<dbReference type="EMBL" id="KQ434844">
    <property type="protein sequence ID" value="KZC08142.1"/>
    <property type="molecule type" value="Genomic_DNA"/>
</dbReference>
<evidence type="ECO:0000313" key="1">
    <source>
        <dbReference type="EMBL" id="KZC08142.1"/>
    </source>
</evidence>
<gene>
    <name evidence="1" type="ORF">WN55_10013</name>
</gene>
<protein>
    <submittedName>
        <fullName evidence="1">Uncharacterized protein</fullName>
    </submittedName>
</protein>
<dbReference type="AlphaFoldDB" id="A0A154P8E7"/>
<keyword evidence="2" id="KW-1185">Reference proteome</keyword>
<proteinExistence type="predicted"/>
<accession>A0A154P8E7</accession>
<evidence type="ECO:0000313" key="2">
    <source>
        <dbReference type="Proteomes" id="UP000076502"/>
    </source>
</evidence>
<reference evidence="1 2" key="1">
    <citation type="submission" date="2015-07" db="EMBL/GenBank/DDBJ databases">
        <title>The genome of Dufourea novaeangliae.</title>
        <authorList>
            <person name="Pan H."/>
            <person name="Kapheim K."/>
        </authorList>
    </citation>
    <scope>NUCLEOTIDE SEQUENCE [LARGE SCALE GENOMIC DNA]</scope>
    <source>
        <strain evidence="1">0120121106</strain>
        <tissue evidence="1">Whole body</tissue>
    </source>
</reference>